<evidence type="ECO:0000256" key="7">
    <source>
        <dbReference type="PIRNR" id="PIRNR001563"/>
    </source>
</evidence>
<sequence length="460" mass="51487">MKFTDIRHVYEMLDRMPSFQRQGAGAARLGLDRIRWFCAVMGNPEKRVSCIHVAGTNGKGSVCAILALAYQEAGYRCGLFTSPHLEHIRERFRINGTFIPEEDMLRFFQLYGRELQESELSYFEITTALAFWWFDQSGVDLAIYETGLGGRLDATNVVTPEVAVITSIGMDHQNFLGDTLSGIAKEKGGIIKHGVPVVIGNMAYEARMKLEDIAQERNAPVLDVREMQPRQLPRVRAEKQPAGKMAMTTGDDTGAVRTSTGIDRPESAIFTFREDDELIEVTSDLISPVHRWNIAVAHMAVKAAGDAFPVTRPAFIKAVSAAGSSGLMKARFERMHPDYPWYFDAAHNAEAVGALTDAVSGQDWQTEPVIVLSIMRDKVQKKVLKPFSVFEKNYYYALQTERAADIALITPYVANIKNLPPNEEEIIDFFKGFTNQVVIFTGSFYFYGVVKGWISRIIKS</sequence>
<dbReference type="SUPFAM" id="SSF53623">
    <property type="entry name" value="MurD-like peptide ligases, catalytic domain"/>
    <property type="match status" value="1"/>
</dbReference>
<keyword evidence="3" id="KW-0479">Metal-binding</keyword>
<evidence type="ECO:0000256" key="1">
    <source>
        <dbReference type="ARBA" id="ARBA00008276"/>
    </source>
</evidence>
<dbReference type="AlphaFoldDB" id="A0A8J7RLD4"/>
<evidence type="ECO:0000256" key="8">
    <source>
        <dbReference type="SAM" id="MobiDB-lite"/>
    </source>
</evidence>
<dbReference type="GO" id="GO:0005524">
    <property type="term" value="F:ATP binding"/>
    <property type="evidence" value="ECO:0007669"/>
    <property type="project" value="UniProtKB-KW"/>
</dbReference>
<dbReference type="Gene3D" id="3.40.1190.10">
    <property type="entry name" value="Mur-like, catalytic domain"/>
    <property type="match status" value="1"/>
</dbReference>
<evidence type="ECO:0000256" key="6">
    <source>
        <dbReference type="ARBA" id="ARBA00022842"/>
    </source>
</evidence>
<keyword evidence="2 7" id="KW-0436">Ligase</keyword>
<dbReference type="InterPro" id="IPR036565">
    <property type="entry name" value="Mur-like_cat_sf"/>
</dbReference>
<dbReference type="GO" id="GO:0008841">
    <property type="term" value="F:dihydrofolate synthase activity"/>
    <property type="evidence" value="ECO:0007669"/>
    <property type="project" value="TreeGrafter"/>
</dbReference>
<dbReference type="Gene3D" id="3.90.190.20">
    <property type="entry name" value="Mur ligase, C-terminal domain"/>
    <property type="match status" value="1"/>
</dbReference>
<dbReference type="GO" id="GO:0004326">
    <property type="term" value="F:tetrahydrofolylpolyglutamate synthase activity"/>
    <property type="evidence" value="ECO:0007669"/>
    <property type="project" value="InterPro"/>
</dbReference>
<dbReference type="InterPro" id="IPR036615">
    <property type="entry name" value="Mur_ligase_C_dom_sf"/>
</dbReference>
<keyword evidence="5 7" id="KW-0067">ATP-binding</keyword>
<reference evidence="10" key="1">
    <citation type="submission" date="2021-02" db="EMBL/GenBank/DDBJ databases">
        <title>Natronogracilivirga saccharolytica gen. nov. sp. nov. a new anaerobic, haloalkiliphilic carbohydrate-fermenting bacterium from soda lake and proposing of Cyclonatronumiaceae fam. nov. in the phylum Balneolaeota.</title>
        <authorList>
            <person name="Zhilina T.N."/>
            <person name="Sorokin D.Y."/>
            <person name="Zavarzina D.G."/>
            <person name="Toshchakov S.V."/>
            <person name="Kublanov I.V."/>
        </authorList>
    </citation>
    <scope>NUCLEOTIDE SEQUENCE</scope>
    <source>
        <strain evidence="10">Z-1702</strain>
    </source>
</reference>
<dbReference type="SUPFAM" id="SSF53244">
    <property type="entry name" value="MurD-like peptide ligases, peptide-binding domain"/>
    <property type="match status" value="1"/>
</dbReference>
<dbReference type="PANTHER" id="PTHR11136">
    <property type="entry name" value="FOLYLPOLYGLUTAMATE SYNTHASE-RELATED"/>
    <property type="match status" value="1"/>
</dbReference>
<evidence type="ECO:0000313" key="11">
    <source>
        <dbReference type="Proteomes" id="UP000673975"/>
    </source>
</evidence>
<name>A0A8J7RLD4_9BACT</name>
<evidence type="ECO:0000256" key="4">
    <source>
        <dbReference type="ARBA" id="ARBA00022741"/>
    </source>
</evidence>
<dbReference type="PROSITE" id="PS01012">
    <property type="entry name" value="FOLYLPOLYGLU_SYNT_2"/>
    <property type="match status" value="1"/>
</dbReference>
<dbReference type="Proteomes" id="UP000673975">
    <property type="component" value="Unassembled WGS sequence"/>
</dbReference>
<dbReference type="NCBIfam" id="TIGR01499">
    <property type="entry name" value="folC"/>
    <property type="match status" value="1"/>
</dbReference>
<dbReference type="InterPro" id="IPR013221">
    <property type="entry name" value="Mur_ligase_cen"/>
</dbReference>
<dbReference type="PIRSF" id="PIRSF001563">
    <property type="entry name" value="Folylpolyglu_synth"/>
    <property type="match status" value="1"/>
</dbReference>
<keyword evidence="6" id="KW-0460">Magnesium</keyword>
<dbReference type="InterPro" id="IPR018109">
    <property type="entry name" value="Folylpolyglutamate_synth_CS"/>
</dbReference>
<proteinExistence type="inferred from homology"/>
<dbReference type="GO" id="GO:0005737">
    <property type="term" value="C:cytoplasm"/>
    <property type="evidence" value="ECO:0007669"/>
    <property type="project" value="TreeGrafter"/>
</dbReference>
<feature type="domain" description="Mur ligase central" evidence="9">
    <location>
        <begin position="53"/>
        <end position="230"/>
    </location>
</feature>
<protein>
    <recommendedName>
        <fullName evidence="9">Mur ligase central domain-containing protein</fullName>
    </recommendedName>
</protein>
<dbReference type="EMBL" id="JAFIDN010000014">
    <property type="protein sequence ID" value="MBP3193810.1"/>
    <property type="molecule type" value="Genomic_DNA"/>
</dbReference>
<evidence type="ECO:0000313" key="10">
    <source>
        <dbReference type="EMBL" id="MBP3193810.1"/>
    </source>
</evidence>
<dbReference type="Pfam" id="PF08245">
    <property type="entry name" value="Mur_ligase_M"/>
    <property type="match status" value="1"/>
</dbReference>
<evidence type="ECO:0000256" key="5">
    <source>
        <dbReference type="ARBA" id="ARBA00022840"/>
    </source>
</evidence>
<keyword evidence="11" id="KW-1185">Reference proteome</keyword>
<dbReference type="RefSeq" id="WP_210513267.1">
    <property type="nucleotide sequence ID" value="NZ_JAFIDN010000014.1"/>
</dbReference>
<comment type="caution">
    <text evidence="10">The sequence shown here is derived from an EMBL/GenBank/DDBJ whole genome shotgun (WGS) entry which is preliminary data.</text>
</comment>
<comment type="similarity">
    <text evidence="1 7">Belongs to the folylpolyglutamate synthase family.</text>
</comment>
<evidence type="ECO:0000256" key="3">
    <source>
        <dbReference type="ARBA" id="ARBA00022723"/>
    </source>
</evidence>
<evidence type="ECO:0000259" key="9">
    <source>
        <dbReference type="Pfam" id="PF08245"/>
    </source>
</evidence>
<dbReference type="InterPro" id="IPR001645">
    <property type="entry name" value="Folylpolyglutamate_synth"/>
</dbReference>
<keyword evidence="4 7" id="KW-0547">Nucleotide-binding</keyword>
<gene>
    <name evidence="10" type="ORF">NATSA_14125</name>
</gene>
<accession>A0A8J7RLD4</accession>
<feature type="region of interest" description="Disordered" evidence="8">
    <location>
        <begin position="233"/>
        <end position="260"/>
    </location>
</feature>
<evidence type="ECO:0000256" key="2">
    <source>
        <dbReference type="ARBA" id="ARBA00022598"/>
    </source>
</evidence>
<organism evidence="10 11">
    <name type="scientific">Natronogracilivirga saccharolytica</name>
    <dbReference type="NCBI Taxonomy" id="2812953"/>
    <lineage>
        <taxon>Bacteria</taxon>
        <taxon>Pseudomonadati</taxon>
        <taxon>Balneolota</taxon>
        <taxon>Balneolia</taxon>
        <taxon>Balneolales</taxon>
        <taxon>Cyclonatronaceae</taxon>
        <taxon>Natronogracilivirga</taxon>
    </lineage>
</organism>
<dbReference type="GO" id="GO:0046872">
    <property type="term" value="F:metal ion binding"/>
    <property type="evidence" value="ECO:0007669"/>
    <property type="project" value="UniProtKB-KW"/>
</dbReference>
<dbReference type="PANTHER" id="PTHR11136:SF0">
    <property type="entry name" value="DIHYDROFOLATE SYNTHETASE-RELATED"/>
    <property type="match status" value="1"/>
</dbReference>